<evidence type="ECO:0000256" key="1">
    <source>
        <dbReference type="ARBA" id="ARBA00007837"/>
    </source>
</evidence>
<organism evidence="4">
    <name type="scientific">marine metagenome</name>
    <dbReference type="NCBI Taxonomy" id="408172"/>
    <lineage>
        <taxon>unclassified sequences</taxon>
        <taxon>metagenomes</taxon>
        <taxon>ecological metagenomes</taxon>
    </lineage>
</organism>
<name>A0A382ZMS3_9ZZZZ</name>
<dbReference type="GO" id="GO:0009401">
    <property type="term" value="P:phosphoenolpyruvate-dependent sugar phosphotransferase system"/>
    <property type="evidence" value="ECO:0007669"/>
    <property type="project" value="InterPro"/>
</dbReference>
<dbReference type="Gene3D" id="1.10.274.10">
    <property type="entry name" value="PtsI, HPr-binding domain"/>
    <property type="match status" value="1"/>
</dbReference>
<dbReference type="InterPro" id="IPR008731">
    <property type="entry name" value="PTS_EIN"/>
</dbReference>
<dbReference type="InterPro" id="IPR036618">
    <property type="entry name" value="PtsI_HPr-bd_sf"/>
</dbReference>
<evidence type="ECO:0000259" key="3">
    <source>
        <dbReference type="Pfam" id="PF05524"/>
    </source>
</evidence>
<keyword evidence="2" id="KW-0808">Transferase</keyword>
<sequence length="70" mass="8187">MVLDRSRQEIPKYEVSQDQVHSEIKRFQSALARTRAELRRIQEEIPDHAPHEANAFIDVHLLMLQDPVIA</sequence>
<feature type="non-terminal residue" evidence="4">
    <location>
        <position position="1"/>
    </location>
</feature>
<feature type="non-terminal residue" evidence="4">
    <location>
        <position position="70"/>
    </location>
</feature>
<protein>
    <recommendedName>
        <fullName evidence="3">Phosphotransferase system enzyme I N-terminal domain-containing protein</fullName>
    </recommendedName>
</protein>
<dbReference type="EMBL" id="UINC01184914">
    <property type="protein sequence ID" value="SVD96365.1"/>
    <property type="molecule type" value="Genomic_DNA"/>
</dbReference>
<evidence type="ECO:0000313" key="4">
    <source>
        <dbReference type="EMBL" id="SVD96365.1"/>
    </source>
</evidence>
<dbReference type="GO" id="GO:0016740">
    <property type="term" value="F:transferase activity"/>
    <property type="evidence" value="ECO:0007669"/>
    <property type="project" value="UniProtKB-KW"/>
</dbReference>
<dbReference type="Pfam" id="PF05524">
    <property type="entry name" value="PEP-utilisers_N"/>
    <property type="match status" value="1"/>
</dbReference>
<dbReference type="SUPFAM" id="SSF47831">
    <property type="entry name" value="Enzyme I of the PEP:sugar phosphotransferase system HPr-binding (sub)domain"/>
    <property type="match status" value="1"/>
</dbReference>
<proteinExistence type="inferred from homology"/>
<gene>
    <name evidence="4" type="ORF">METZ01_LOCUS449219</name>
</gene>
<accession>A0A382ZMS3</accession>
<comment type="similarity">
    <text evidence="1">Belongs to the PEP-utilizing enzyme family.</text>
</comment>
<dbReference type="AlphaFoldDB" id="A0A382ZMS3"/>
<feature type="domain" description="Phosphotransferase system enzyme I N-terminal" evidence="3">
    <location>
        <begin position="9"/>
        <end position="69"/>
    </location>
</feature>
<evidence type="ECO:0000256" key="2">
    <source>
        <dbReference type="ARBA" id="ARBA00022679"/>
    </source>
</evidence>
<reference evidence="4" key="1">
    <citation type="submission" date="2018-05" db="EMBL/GenBank/DDBJ databases">
        <authorList>
            <person name="Lanie J.A."/>
            <person name="Ng W.-L."/>
            <person name="Kazmierczak K.M."/>
            <person name="Andrzejewski T.M."/>
            <person name="Davidsen T.M."/>
            <person name="Wayne K.J."/>
            <person name="Tettelin H."/>
            <person name="Glass J.I."/>
            <person name="Rusch D."/>
            <person name="Podicherti R."/>
            <person name="Tsui H.-C.T."/>
            <person name="Winkler M.E."/>
        </authorList>
    </citation>
    <scope>NUCLEOTIDE SEQUENCE</scope>
</reference>